<proteinExistence type="predicted"/>
<evidence type="ECO:0000259" key="1">
    <source>
        <dbReference type="Pfam" id="PF01973"/>
    </source>
</evidence>
<protein>
    <submittedName>
        <fullName evidence="3">6-hydroxymethylpterin diphosphokinase MptE-like protein</fullName>
    </submittedName>
</protein>
<dbReference type="RefSeq" id="WP_123326605.1">
    <property type="nucleotide sequence ID" value="NZ_JBHRSX010000005.1"/>
</dbReference>
<dbReference type="EMBL" id="JBHRSX010000005">
    <property type="protein sequence ID" value="MFC3200346.1"/>
    <property type="molecule type" value="Genomic_DNA"/>
</dbReference>
<name>A0ABV7JW09_9ALTE</name>
<accession>A0ABV7JW09</accession>
<feature type="domain" description="Glycosyltransferase Maf N-terminal" evidence="2">
    <location>
        <begin position="32"/>
        <end position="248"/>
    </location>
</feature>
<keyword evidence="4" id="KW-1185">Reference proteome</keyword>
<dbReference type="PANTHER" id="PTHR41786:SF1">
    <property type="entry name" value="6-HYDROXYMETHYLPTERIN DIPHOSPHOKINASE MPTE-LIKE DOMAIN-CONTAINING PROTEIN"/>
    <property type="match status" value="1"/>
</dbReference>
<comment type="caution">
    <text evidence="3">The sequence shown here is derived from an EMBL/GenBank/DDBJ whole genome shotgun (WGS) entry which is preliminary data.</text>
</comment>
<feature type="domain" description="Glycosyltransferase Maf N-terminal" evidence="2">
    <location>
        <begin position="292"/>
        <end position="520"/>
    </location>
</feature>
<evidence type="ECO:0000259" key="2">
    <source>
        <dbReference type="Pfam" id="PF20157"/>
    </source>
</evidence>
<evidence type="ECO:0000313" key="4">
    <source>
        <dbReference type="Proteomes" id="UP001595477"/>
    </source>
</evidence>
<evidence type="ECO:0000313" key="3">
    <source>
        <dbReference type="EMBL" id="MFC3200346.1"/>
    </source>
</evidence>
<dbReference type="Proteomes" id="UP001595477">
    <property type="component" value="Unassembled WGS sequence"/>
</dbReference>
<dbReference type="Pfam" id="PF01973">
    <property type="entry name" value="MptE-like"/>
    <property type="match status" value="1"/>
</dbReference>
<reference evidence="4" key="1">
    <citation type="journal article" date="2019" name="Int. J. Syst. Evol. Microbiol.">
        <title>The Global Catalogue of Microorganisms (GCM) 10K type strain sequencing project: providing services to taxonomists for standard genome sequencing and annotation.</title>
        <authorList>
            <consortium name="The Broad Institute Genomics Platform"/>
            <consortium name="The Broad Institute Genome Sequencing Center for Infectious Disease"/>
            <person name="Wu L."/>
            <person name="Ma J."/>
        </authorList>
    </citation>
    <scope>NUCLEOTIDE SEQUENCE [LARGE SCALE GENOMIC DNA]</scope>
    <source>
        <strain evidence="4">KCTC 52449</strain>
    </source>
</reference>
<sequence>MLKNIKLHLDSDEDRQLLLDGELARHIAKTHKKNVYAFAQSMPSMMNVVTTEDKGYVSVFSNKQGDINLVDLGTGRTLYGLEPVKEVARHLELFCHHPLYVDFSASEPHPLCENSDSEQPQTLTELPVYQQKASAVPLPDGFDVMVVLGVGIGWHIETLLNDYDIKHLVIYEPEEAYFKNSVTLCDWSHIFTLANQKGTGIYIQYGMDGRNLIEDMEELRQAVEVDGFYLYRHYNHPVFRSVESGLRQYCWSQLKKNGLPVNTEEKANEYLPAWSLPADILSYQSVTPENTLYQSNMAAFKAYFPDIYQEFKDYQPGSWLPVVERNNEQAVNIAKRDDLTTWYGQEAKEECRASYRGFCEAPAKDGVVLGYAGTKLKHYRHYQLVQETEELLKAEESKLRLPEEVKSLIMFGLGAGYQLETLCENHTIGNLFICEPNRDFFYSSLFAIDWHAILTKIDKDGGRLYLNIGDDGSNLFRDLLNRFYSIGPYILANTFFYQTYYNSLLNSAVAQLREQLQTVIAMGEYFDHAYYGINQTHSVIKSQQSFLKGKPAGYLSQQSKDVPVFLIGNGPSLDDAIEFIKEWQDKAILISCGTSLQSLNRYGITPDFHSEIEQNRSSFDWAASVADYDYLKQIDLLSCNGIHPDTVELYRNSYLAFKDGESSTTSTLEVLNRSEFESLKFAFPTVSNFSLNLILSLGFDQVYLFGVDLGFKEQKKHHSSASGYYDGDGEEYYDYADKNNTSIMVEGNFSSRVFTKYEFKVAKVMLEQSLAQHKVDCYNTSDGAKISGTNALQAENILITTTSQDKEQALKEVKTQAFAPIDYADFRRKLDNKYSDETLKHELGVFRSYIQKPFTSIAEIEFLIEQQKVLLFASYKHGKSLLFYYLYGTVNFINALFTRLLNIAGGEEKVLEVCEEARQHWSSTFDDMLFAITTDKGAFDCTHSLADRGFKDYARHKIKNCNVKLLTDSNDFASVMQRICESEFEGLSVDVGFGQEVIPAASEVCDSPVLIYIRSAQFDWQTLLQRYQFNQGALIITQDINNEELVSAAKGKACVLFSPGNVFTGAGFIQSQHHARVWVILDYLHQLQAFDYVFHKYELKEDASVPLEEAFVERFINSDSFVFDNVRTVGVANRFLRSSERILNLGVRARITRHYRYPDFLTKGILTDAKWQAWKKMFLTYNEQTDE</sequence>
<dbReference type="InterPro" id="IPR045376">
    <property type="entry name" value="Maf_N"/>
</dbReference>
<feature type="domain" description="6-hydroxymethylpterin diphosphokinase MptE-like" evidence="1">
    <location>
        <begin position="541"/>
        <end position="713"/>
    </location>
</feature>
<organism evidence="3 4">
    <name type="scientific">Alteromonas oceani</name>
    <dbReference type="NCBI Taxonomy" id="2071609"/>
    <lineage>
        <taxon>Bacteria</taxon>
        <taxon>Pseudomonadati</taxon>
        <taxon>Pseudomonadota</taxon>
        <taxon>Gammaproteobacteria</taxon>
        <taxon>Alteromonadales</taxon>
        <taxon>Alteromonadaceae</taxon>
        <taxon>Alteromonas/Salinimonas group</taxon>
        <taxon>Alteromonas</taxon>
    </lineage>
</organism>
<dbReference type="InterPro" id="IPR002826">
    <property type="entry name" value="MptE-like"/>
</dbReference>
<dbReference type="PANTHER" id="PTHR41786">
    <property type="entry name" value="MOTILITY ACCESSORY FACTOR MAF"/>
    <property type="match status" value="1"/>
</dbReference>
<gene>
    <name evidence="3" type="ORF">ACFOEW_00735</name>
</gene>
<dbReference type="Pfam" id="PF20157">
    <property type="entry name" value="Maf_flag10_N"/>
    <property type="match status" value="2"/>
</dbReference>